<proteinExistence type="predicted"/>
<dbReference type="OrthoDB" id="6633at2157"/>
<gene>
    <name evidence="1" type="ORF">MBORA_06500</name>
</gene>
<dbReference type="AlphaFoldDB" id="A0A166BHB8"/>
<reference evidence="2" key="1">
    <citation type="journal article" date="2016" name="Genome Announc.">
        <title>Draft Genome Sequences of Methanobrevibacter curvatus DSM11111, Methanobrevibacter cuticularis DSM11139, Methanobrevibacter filiformis DSM11501, and Methanobrevibacter oralis DSM7256.</title>
        <authorList>
            <person name="Poehlein A."/>
            <person name="Seedorf H."/>
        </authorList>
    </citation>
    <scope>NUCLEOTIDE SEQUENCE [LARGE SCALE GENOMIC DNA]</scope>
    <source>
        <strain evidence="2">DSM 7256 / JCM 30027 / ZR</strain>
    </source>
</reference>
<name>A0A166BHB8_METOA</name>
<sequence length="76" mass="9064">MLGTELILQNMIITRPEVRTQKARFESIASFSKHHTTIGILLFKNNEFAKNIINNDNNNLYYNFRYKIINKQYINK</sequence>
<comment type="caution">
    <text evidence="1">The sequence shown here is derived from an EMBL/GenBank/DDBJ whole genome shotgun (WGS) entry which is preliminary data.</text>
</comment>
<keyword evidence="2" id="KW-1185">Reference proteome</keyword>
<accession>A0A166BHB8</accession>
<evidence type="ECO:0000313" key="2">
    <source>
        <dbReference type="Proteomes" id="UP000077428"/>
    </source>
</evidence>
<dbReference type="EMBL" id="LWMU01000051">
    <property type="protein sequence ID" value="KZX13352.1"/>
    <property type="molecule type" value="Genomic_DNA"/>
</dbReference>
<dbReference type="Proteomes" id="UP000077428">
    <property type="component" value="Unassembled WGS sequence"/>
</dbReference>
<protein>
    <submittedName>
        <fullName evidence="1">Uncharacterized protein</fullName>
    </submittedName>
</protein>
<organism evidence="1 2">
    <name type="scientific">Methanobrevibacter oralis</name>
    <dbReference type="NCBI Taxonomy" id="66851"/>
    <lineage>
        <taxon>Archaea</taxon>
        <taxon>Methanobacteriati</taxon>
        <taxon>Methanobacteriota</taxon>
        <taxon>Methanomada group</taxon>
        <taxon>Methanobacteria</taxon>
        <taxon>Methanobacteriales</taxon>
        <taxon>Methanobacteriaceae</taxon>
        <taxon>Methanobrevibacter</taxon>
    </lineage>
</organism>
<dbReference type="RefSeq" id="WP_169805459.1">
    <property type="nucleotide sequence ID" value="NZ_CABMAB010000018.1"/>
</dbReference>
<evidence type="ECO:0000313" key="1">
    <source>
        <dbReference type="EMBL" id="KZX13352.1"/>
    </source>
</evidence>